<sequence>MKIRSLVITDPAAVFPTPPSRNDIRDPRYLVALIAGRYVTQTNAKGKRCYSATRNADDDENDETAVRVGDRAIQLSLSPALSRRVDI</sequence>
<evidence type="ECO:0000313" key="1">
    <source>
        <dbReference type="EMBL" id="CAL1681609.1"/>
    </source>
</evidence>
<dbReference type="Proteomes" id="UP001497644">
    <property type="component" value="Chromosome 3"/>
</dbReference>
<dbReference type="AlphaFoldDB" id="A0AAV2NR46"/>
<protein>
    <submittedName>
        <fullName evidence="1">Uncharacterized protein</fullName>
    </submittedName>
</protein>
<keyword evidence="2" id="KW-1185">Reference proteome</keyword>
<evidence type="ECO:0000313" key="2">
    <source>
        <dbReference type="Proteomes" id="UP001497644"/>
    </source>
</evidence>
<organism evidence="1 2">
    <name type="scientific">Lasius platythorax</name>
    <dbReference type="NCBI Taxonomy" id="488582"/>
    <lineage>
        <taxon>Eukaryota</taxon>
        <taxon>Metazoa</taxon>
        <taxon>Ecdysozoa</taxon>
        <taxon>Arthropoda</taxon>
        <taxon>Hexapoda</taxon>
        <taxon>Insecta</taxon>
        <taxon>Pterygota</taxon>
        <taxon>Neoptera</taxon>
        <taxon>Endopterygota</taxon>
        <taxon>Hymenoptera</taxon>
        <taxon>Apocrita</taxon>
        <taxon>Aculeata</taxon>
        <taxon>Formicoidea</taxon>
        <taxon>Formicidae</taxon>
        <taxon>Formicinae</taxon>
        <taxon>Lasius</taxon>
        <taxon>Lasius</taxon>
    </lineage>
</organism>
<reference evidence="1" key="1">
    <citation type="submission" date="2024-04" db="EMBL/GenBank/DDBJ databases">
        <authorList>
            <consortium name="Molecular Ecology Group"/>
        </authorList>
    </citation>
    <scope>NUCLEOTIDE SEQUENCE</scope>
</reference>
<name>A0AAV2NR46_9HYME</name>
<dbReference type="EMBL" id="OZ034826">
    <property type="protein sequence ID" value="CAL1681609.1"/>
    <property type="molecule type" value="Genomic_DNA"/>
</dbReference>
<accession>A0AAV2NR46</accession>
<gene>
    <name evidence="1" type="ORF">LPLAT_LOCUS7594</name>
</gene>
<proteinExistence type="predicted"/>